<evidence type="ECO:0000313" key="2">
    <source>
        <dbReference type="Proteomes" id="UP001519273"/>
    </source>
</evidence>
<dbReference type="SUPFAM" id="SSF52540">
    <property type="entry name" value="P-loop containing nucleoside triphosphate hydrolases"/>
    <property type="match status" value="1"/>
</dbReference>
<name>A0ABS4H1N6_9BACL</name>
<dbReference type="Proteomes" id="UP001519273">
    <property type="component" value="Unassembled WGS sequence"/>
</dbReference>
<reference evidence="1 2" key="1">
    <citation type="submission" date="2021-03" db="EMBL/GenBank/DDBJ databases">
        <title>Genomic Encyclopedia of Type Strains, Phase IV (KMG-IV): sequencing the most valuable type-strain genomes for metagenomic binning, comparative biology and taxonomic classification.</title>
        <authorList>
            <person name="Goeker M."/>
        </authorList>
    </citation>
    <scope>NUCLEOTIDE SEQUENCE [LARGE SCALE GENOMIC DNA]</scope>
    <source>
        <strain evidence="1 2">DSM 23491</strain>
    </source>
</reference>
<sequence>MSDMGHDFAFTGKTSVKRNRLIAFLHQQGNANRYRIVLLFIDEAQCLEQLYYEWLIDYYNKLDKLNITLVLILVGQEQLNAQQLVFSHGQADQIIQRFMIEEHKFIGIRTLEDIHVCLKCYDELSEFPAGSGWSFTRYYFPEAFAAGERLQNYSKEIFEIFTTLRQQYNLKGVFEIPMQHMTMAIKIVLLDYGKNSSKPQNWISKKIWIDSILKTNYIISEQRKNPNTVKEKKGGINQ</sequence>
<organism evidence="1 2">
    <name type="scientific">Paenibacillus sediminis</name>
    <dbReference type="NCBI Taxonomy" id="664909"/>
    <lineage>
        <taxon>Bacteria</taxon>
        <taxon>Bacillati</taxon>
        <taxon>Bacillota</taxon>
        <taxon>Bacilli</taxon>
        <taxon>Bacillales</taxon>
        <taxon>Paenibacillaceae</taxon>
        <taxon>Paenibacillus</taxon>
    </lineage>
</organism>
<dbReference type="InterPro" id="IPR027417">
    <property type="entry name" value="P-loop_NTPase"/>
</dbReference>
<dbReference type="RefSeq" id="WP_209845772.1">
    <property type="nucleotide sequence ID" value="NZ_CBCRVE010000001.1"/>
</dbReference>
<evidence type="ECO:0000313" key="1">
    <source>
        <dbReference type="EMBL" id="MBP1936025.1"/>
    </source>
</evidence>
<dbReference type="EMBL" id="JAGGKP010000001">
    <property type="protein sequence ID" value="MBP1936025.1"/>
    <property type="molecule type" value="Genomic_DNA"/>
</dbReference>
<proteinExistence type="predicted"/>
<protein>
    <recommendedName>
        <fullName evidence="3">ATP-binding protein</fullName>
    </recommendedName>
</protein>
<gene>
    <name evidence="1" type="ORF">J2Z20_000886</name>
</gene>
<comment type="caution">
    <text evidence="1">The sequence shown here is derived from an EMBL/GenBank/DDBJ whole genome shotgun (WGS) entry which is preliminary data.</text>
</comment>
<accession>A0ABS4H1N6</accession>
<evidence type="ECO:0008006" key="3">
    <source>
        <dbReference type="Google" id="ProtNLM"/>
    </source>
</evidence>
<keyword evidence="2" id="KW-1185">Reference proteome</keyword>